<dbReference type="EMBL" id="VSRR010104612">
    <property type="protein sequence ID" value="MPC96095.1"/>
    <property type="molecule type" value="Genomic_DNA"/>
</dbReference>
<proteinExistence type="predicted"/>
<evidence type="ECO:0000256" key="1">
    <source>
        <dbReference type="SAM" id="MobiDB-lite"/>
    </source>
</evidence>
<feature type="region of interest" description="Disordered" evidence="1">
    <location>
        <begin position="1"/>
        <end position="47"/>
    </location>
</feature>
<keyword evidence="3" id="KW-1185">Reference proteome</keyword>
<feature type="compositionally biased region" description="Basic and acidic residues" evidence="1">
    <location>
        <begin position="1"/>
        <end position="36"/>
    </location>
</feature>
<protein>
    <submittedName>
        <fullName evidence="2">Uncharacterized protein</fullName>
    </submittedName>
</protein>
<sequence>MWVDRQTGRQIDRQKDRQLKSETGSRKTDTQRDRKTEKKRHSALRPRAVSHAAAASKCISAFIALQIKSRHCLLPYPDILRDILSLLSYCSH</sequence>
<evidence type="ECO:0000313" key="2">
    <source>
        <dbReference type="EMBL" id="MPC96095.1"/>
    </source>
</evidence>
<name>A0A5B7JNA5_PORTR</name>
<organism evidence="2 3">
    <name type="scientific">Portunus trituberculatus</name>
    <name type="common">Swimming crab</name>
    <name type="synonym">Neptunus trituberculatus</name>
    <dbReference type="NCBI Taxonomy" id="210409"/>
    <lineage>
        <taxon>Eukaryota</taxon>
        <taxon>Metazoa</taxon>
        <taxon>Ecdysozoa</taxon>
        <taxon>Arthropoda</taxon>
        <taxon>Crustacea</taxon>
        <taxon>Multicrustacea</taxon>
        <taxon>Malacostraca</taxon>
        <taxon>Eumalacostraca</taxon>
        <taxon>Eucarida</taxon>
        <taxon>Decapoda</taxon>
        <taxon>Pleocyemata</taxon>
        <taxon>Brachyura</taxon>
        <taxon>Eubrachyura</taxon>
        <taxon>Portunoidea</taxon>
        <taxon>Portunidae</taxon>
        <taxon>Portuninae</taxon>
        <taxon>Portunus</taxon>
    </lineage>
</organism>
<dbReference type="Proteomes" id="UP000324222">
    <property type="component" value="Unassembled WGS sequence"/>
</dbReference>
<comment type="caution">
    <text evidence="2">The sequence shown here is derived from an EMBL/GenBank/DDBJ whole genome shotgun (WGS) entry which is preliminary data.</text>
</comment>
<dbReference type="AlphaFoldDB" id="A0A5B7JNA5"/>
<gene>
    <name evidence="2" type="ORF">E2C01_091333</name>
</gene>
<evidence type="ECO:0000313" key="3">
    <source>
        <dbReference type="Proteomes" id="UP000324222"/>
    </source>
</evidence>
<reference evidence="2 3" key="1">
    <citation type="submission" date="2019-05" db="EMBL/GenBank/DDBJ databases">
        <title>Another draft genome of Portunus trituberculatus and its Hox gene families provides insights of decapod evolution.</title>
        <authorList>
            <person name="Jeong J.-H."/>
            <person name="Song I."/>
            <person name="Kim S."/>
            <person name="Choi T."/>
            <person name="Kim D."/>
            <person name="Ryu S."/>
            <person name="Kim W."/>
        </authorList>
    </citation>
    <scope>NUCLEOTIDE SEQUENCE [LARGE SCALE GENOMIC DNA]</scope>
    <source>
        <tissue evidence="2">Muscle</tissue>
    </source>
</reference>
<accession>A0A5B7JNA5</accession>